<comment type="caution">
    <text evidence="1">The sequence shown here is derived from an EMBL/GenBank/DDBJ whole genome shotgun (WGS) entry which is preliminary data.</text>
</comment>
<keyword evidence="2" id="KW-1185">Reference proteome</keyword>
<organism evidence="1 2">
    <name type="scientific">Cordyceps javanica</name>
    <dbReference type="NCBI Taxonomy" id="43265"/>
    <lineage>
        <taxon>Eukaryota</taxon>
        <taxon>Fungi</taxon>
        <taxon>Dikarya</taxon>
        <taxon>Ascomycota</taxon>
        <taxon>Pezizomycotina</taxon>
        <taxon>Sordariomycetes</taxon>
        <taxon>Hypocreomycetidae</taxon>
        <taxon>Hypocreales</taxon>
        <taxon>Cordycipitaceae</taxon>
        <taxon>Cordyceps</taxon>
    </lineage>
</organism>
<dbReference type="EMBL" id="SPUK01000023">
    <property type="protein sequence ID" value="TQV90749.1"/>
    <property type="molecule type" value="Genomic_DNA"/>
</dbReference>
<accession>A0A545UMQ9</accession>
<reference evidence="1 2" key="1">
    <citation type="journal article" date="2019" name="Appl. Microbiol. Biotechnol.">
        <title>Genome sequence of Isaria javanica and comparative genome analysis insights into family S53 peptidase evolution in fungal entomopathogens.</title>
        <authorList>
            <person name="Lin R."/>
            <person name="Zhang X."/>
            <person name="Xin B."/>
            <person name="Zou M."/>
            <person name="Gao Y."/>
            <person name="Qin F."/>
            <person name="Hu Q."/>
            <person name="Xie B."/>
            <person name="Cheng X."/>
        </authorList>
    </citation>
    <scope>NUCLEOTIDE SEQUENCE [LARGE SCALE GENOMIC DNA]</scope>
    <source>
        <strain evidence="1 2">IJ1G</strain>
    </source>
</reference>
<evidence type="ECO:0000313" key="1">
    <source>
        <dbReference type="EMBL" id="TQV90749.1"/>
    </source>
</evidence>
<gene>
    <name evidence="1" type="ORF">IF1G_10492</name>
</gene>
<dbReference type="AlphaFoldDB" id="A0A545UMQ9"/>
<proteinExistence type="predicted"/>
<protein>
    <submittedName>
        <fullName evidence="1">Uncharacterized protein</fullName>
    </submittedName>
</protein>
<sequence>MSYHDVLEYLTPLGRLVDHNSGALICCHEKCKRAIPVEGGQPSTHLASYHRVPIAARVELTRLPRKLVLHNPEKLTPLEDGSTAHPSLRLYDGYIGRNCDTRTADATVSAC</sequence>
<evidence type="ECO:0000313" key="2">
    <source>
        <dbReference type="Proteomes" id="UP000315783"/>
    </source>
</evidence>
<dbReference type="STRING" id="43265.A0A545UMQ9"/>
<name>A0A545UMQ9_9HYPO</name>
<dbReference type="Proteomes" id="UP000315783">
    <property type="component" value="Unassembled WGS sequence"/>
</dbReference>